<dbReference type="Gene3D" id="3.40.630.30">
    <property type="match status" value="1"/>
</dbReference>
<gene>
    <name evidence="2" type="ORF">HNR50_004084</name>
</gene>
<evidence type="ECO:0000313" key="3">
    <source>
        <dbReference type="Proteomes" id="UP000587760"/>
    </source>
</evidence>
<dbReference type="EMBL" id="JACHGJ010000011">
    <property type="protein sequence ID" value="MBB6482391.1"/>
    <property type="molecule type" value="Genomic_DNA"/>
</dbReference>
<dbReference type="Proteomes" id="UP000587760">
    <property type="component" value="Unassembled WGS sequence"/>
</dbReference>
<dbReference type="InterPro" id="IPR024320">
    <property type="entry name" value="LPG_synthase_C"/>
</dbReference>
<comment type="caution">
    <text evidence="2">The sequence shown here is derived from an EMBL/GenBank/DDBJ whole genome shotgun (WGS) entry which is preliminary data.</text>
</comment>
<proteinExistence type="predicted"/>
<dbReference type="AlphaFoldDB" id="A0A841RG72"/>
<name>A0A841RG72_9SPIO</name>
<evidence type="ECO:0000313" key="2">
    <source>
        <dbReference type="EMBL" id="MBB6482391.1"/>
    </source>
</evidence>
<reference evidence="2 3" key="1">
    <citation type="submission" date="2020-08" db="EMBL/GenBank/DDBJ databases">
        <title>Genomic Encyclopedia of Type Strains, Phase IV (KMG-IV): sequencing the most valuable type-strain genomes for metagenomic binning, comparative biology and taxonomic classification.</title>
        <authorList>
            <person name="Goeker M."/>
        </authorList>
    </citation>
    <scope>NUCLEOTIDE SEQUENCE [LARGE SCALE GENOMIC DNA]</scope>
    <source>
        <strain evidence="2 3">DSM 2461</strain>
    </source>
</reference>
<evidence type="ECO:0000259" key="1">
    <source>
        <dbReference type="Pfam" id="PF09924"/>
    </source>
</evidence>
<dbReference type="InterPro" id="IPR016732">
    <property type="entry name" value="UCP018688"/>
</dbReference>
<dbReference type="SUPFAM" id="SSF55729">
    <property type="entry name" value="Acyl-CoA N-acyltransferases (Nat)"/>
    <property type="match status" value="2"/>
</dbReference>
<organism evidence="2 3">
    <name type="scientific">Spirochaeta isovalerica</name>
    <dbReference type="NCBI Taxonomy" id="150"/>
    <lineage>
        <taxon>Bacteria</taxon>
        <taxon>Pseudomonadati</taxon>
        <taxon>Spirochaetota</taxon>
        <taxon>Spirochaetia</taxon>
        <taxon>Spirochaetales</taxon>
        <taxon>Spirochaetaceae</taxon>
        <taxon>Spirochaeta</taxon>
    </lineage>
</organism>
<dbReference type="Gene3D" id="3.40.50.20">
    <property type="match status" value="1"/>
</dbReference>
<protein>
    <recommendedName>
        <fullName evidence="1">Phosphatidylglycerol lysyltransferase C-terminal domain-containing protein</fullName>
    </recommendedName>
</protein>
<dbReference type="PANTHER" id="PTHR41373:SF1">
    <property type="entry name" value="PHOSPHATIDYLGLYCEROL LYSYLTRANSFERASE C-TERMINAL DOMAIN-CONTAINING PROTEIN"/>
    <property type="match status" value="1"/>
</dbReference>
<feature type="domain" description="Phosphatidylglycerol lysyltransferase C-terminal" evidence="1">
    <location>
        <begin position="32"/>
        <end position="294"/>
    </location>
</feature>
<dbReference type="PIRSF" id="PIRSF018688">
    <property type="entry name" value="UCP018688"/>
    <property type="match status" value="1"/>
</dbReference>
<keyword evidence="3" id="KW-1185">Reference proteome</keyword>
<dbReference type="RefSeq" id="WP_184748627.1">
    <property type="nucleotide sequence ID" value="NZ_JACHGJ010000011.1"/>
</dbReference>
<dbReference type="InterPro" id="IPR016181">
    <property type="entry name" value="Acyl_CoA_acyltransferase"/>
</dbReference>
<dbReference type="Pfam" id="PF09924">
    <property type="entry name" value="LPG_synthase_C"/>
    <property type="match status" value="1"/>
</dbReference>
<sequence length="297" mass="34850">MTATKLHVHTSPLGLNNRELLISKLKDADTALSEYCFANLYLFRDKHDYQIVDSDGYTYLSGLSYNGEHYIMPLENLEKCSENYIESLKNLVRSESYQCIFPIPEKWLRFFPENDYRIEYIEDDSEYIYQKEKLADYPGRKLSKKRNLVSQFLREHDPEIRKIDKDSMKDILSLLQLWQCRSGQEMGDSDYNACIDGLKLYNELGLSGALFLADGEPSGFVMGEYAGESSYVIHFAKGNIEKKGIYQYMFQAYVREFCDEARIINLEQDMGMEGLRKTKRSYQPDRMLHKYRIYPKV</sequence>
<dbReference type="PANTHER" id="PTHR41373">
    <property type="entry name" value="DUF2156 DOMAIN-CONTAINING PROTEIN"/>
    <property type="match status" value="1"/>
</dbReference>
<accession>A0A841RG72</accession>